<proteinExistence type="predicted"/>
<reference evidence="3 4" key="1">
    <citation type="submission" date="2016-07" db="EMBL/GenBank/DDBJ databases">
        <title>Pervasive Adenine N6-methylation of Active Genes in Fungi.</title>
        <authorList>
            <consortium name="DOE Joint Genome Institute"/>
            <person name="Mondo S.J."/>
            <person name="Dannebaum R.O."/>
            <person name="Kuo R.C."/>
            <person name="Labutti K."/>
            <person name="Haridas S."/>
            <person name="Kuo A."/>
            <person name="Salamov A."/>
            <person name="Ahrendt S.R."/>
            <person name="Lipzen A."/>
            <person name="Sullivan W."/>
            <person name="Andreopoulos W.B."/>
            <person name="Clum A."/>
            <person name="Lindquist E."/>
            <person name="Daum C."/>
            <person name="Ramamoorthy G.K."/>
            <person name="Gryganskyi A."/>
            <person name="Culley D."/>
            <person name="Magnuson J.K."/>
            <person name="James T.Y."/>
            <person name="O'Malley M.A."/>
            <person name="Stajich J.E."/>
            <person name="Spatafora J.W."/>
            <person name="Visel A."/>
            <person name="Grigoriev I.V."/>
        </authorList>
    </citation>
    <scope>NUCLEOTIDE SEQUENCE [LARGE SCALE GENOMIC DNA]</scope>
    <source>
        <strain evidence="3 4">PL171</strain>
    </source>
</reference>
<organism evidence="3 4">
    <name type="scientific">Catenaria anguillulae PL171</name>
    <dbReference type="NCBI Taxonomy" id="765915"/>
    <lineage>
        <taxon>Eukaryota</taxon>
        <taxon>Fungi</taxon>
        <taxon>Fungi incertae sedis</taxon>
        <taxon>Blastocladiomycota</taxon>
        <taxon>Blastocladiomycetes</taxon>
        <taxon>Blastocladiales</taxon>
        <taxon>Catenariaceae</taxon>
        <taxon>Catenaria</taxon>
    </lineage>
</organism>
<evidence type="ECO:0008006" key="5">
    <source>
        <dbReference type="Google" id="ProtNLM"/>
    </source>
</evidence>
<keyword evidence="4" id="KW-1185">Reference proteome</keyword>
<sequence>MYILPQSTIAASAPFSTWPSSSSWPSTSFESDFERSRQNFMTLWILGFTGFALVGIISCCIRVANVNRTPVAPPRPLTSPSPPAPWASFNQHAGSNASQQPWTEQARASQRQVEYQRALLQSPTVPTPPRAAPGNVPAAGQGGPFMHQSTSIDPSQAPLLPSPPPPTFARLGSRSGATEGRRGSGPAGGSRANGSTRAVEVEHNPPPSYWDSVASGR</sequence>
<name>A0A1Y2HQP7_9FUNG</name>
<feature type="compositionally biased region" description="Polar residues" evidence="1">
    <location>
        <begin position="89"/>
        <end position="124"/>
    </location>
</feature>
<gene>
    <name evidence="3" type="ORF">BCR44DRAFT_1431950</name>
</gene>
<evidence type="ECO:0000313" key="4">
    <source>
        <dbReference type="Proteomes" id="UP000193411"/>
    </source>
</evidence>
<feature type="region of interest" description="Disordered" evidence="1">
    <location>
        <begin position="74"/>
        <end position="217"/>
    </location>
</feature>
<evidence type="ECO:0000256" key="1">
    <source>
        <dbReference type="SAM" id="MobiDB-lite"/>
    </source>
</evidence>
<keyword evidence="2" id="KW-1133">Transmembrane helix</keyword>
<dbReference type="EMBL" id="MCFL01000015">
    <property type="protein sequence ID" value="ORZ36900.1"/>
    <property type="molecule type" value="Genomic_DNA"/>
</dbReference>
<keyword evidence="2" id="KW-0812">Transmembrane</keyword>
<dbReference type="Proteomes" id="UP000193411">
    <property type="component" value="Unassembled WGS sequence"/>
</dbReference>
<comment type="caution">
    <text evidence="3">The sequence shown here is derived from an EMBL/GenBank/DDBJ whole genome shotgun (WGS) entry which is preliminary data.</text>
</comment>
<evidence type="ECO:0000313" key="3">
    <source>
        <dbReference type="EMBL" id="ORZ36900.1"/>
    </source>
</evidence>
<feature type="transmembrane region" description="Helical" evidence="2">
    <location>
        <begin position="43"/>
        <end position="64"/>
    </location>
</feature>
<accession>A0A1Y2HQP7</accession>
<evidence type="ECO:0000256" key="2">
    <source>
        <dbReference type="SAM" id="Phobius"/>
    </source>
</evidence>
<feature type="compositionally biased region" description="Pro residues" evidence="1">
    <location>
        <begin position="74"/>
        <end position="85"/>
    </location>
</feature>
<protein>
    <recommendedName>
        <fullName evidence="5">Transmembrane protein</fullName>
    </recommendedName>
</protein>
<keyword evidence="2" id="KW-0472">Membrane</keyword>
<dbReference type="AlphaFoldDB" id="A0A1Y2HQP7"/>